<name>A0A0E9XT37_ANGAN</name>
<evidence type="ECO:0000313" key="1">
    <source>
        <dbReference type="EMBL" id="JAI05592.1"/>
    </source>
</evidence>
<reference evidence="1" key="1">
    <citation type="submission" date="2014-11" db="EMBL/GenBank/DDBJ databases">
        <authorList>
            <person name="Amaro Gonzalez C."/>
        </authorList>
    </citation>
    <scope>NUCLEOTIDE SEQUENCE</scope>
</reference>
<reference evidence="1" key="2">
    <citation type="journal article" date="2015" name="Fish Shellfish Immunol.">
        <title>Early steps in the European eel (Anguilla anguilla)-Vibrio vulnificus interaction in the gills: Role of the RtxA13 toxin.</title>
        <authorList>
            <person name="Callol A."/>
            <person name="Pajuelo D."/>
            <person name="Ebbesson L."/>
            <person name="Teles M."/>
            <person name="MacKenzie S."/>
            <person name="Amaro C."/>
        </authorList>
    </citation>
    <scope>NUCLEOTIDE SEQUENCE</scope>
</reference>
<proteinExistence type="predicted"/>
<protein>
    <submittedName>
        <fullName evidence="1">Uncharacterized protein</fullName>
    </submittedName>
</protein>
<sequence>MVSPGVVRSLLVTPLNECSLQHVHVFKKCYLST</sequence>
<dbReference type="AlphaFoldDB" id="A0A0E9XT37"/>
<organism evidence="1">
    <name type="scientific">Anguilla anguilla</name>
    <name type="common">European freshwater eel</name>
    <name type="synonym">Muraena anguilla</name>
    <dbReference type="NCBI Taxonomy" id="7936"/>
    <lineage>
        <taxon>Eukaryota</taxon>
        <taxon>Metazoa</taxon>
        <taxon>Chordata</taxon>
        <taxon>Craniata</taxon>
        <taxon>Vertebrata</taxon>
        <taxon>Euteleostomi</taxon>
        <taxon>Actinopterygii</taxon>
        <taxon>Neopterygii</taxon>
        <taxon>Teleostei</taxon>
        <taxon>Anguilliformes</taxon>
        <taxon>Anguillidae</taxon>
        <taxon>Anguilla</taxon>
    </lineage>
</organism>
<dbReference type="EMBL" id="GBXM01002986">
    <property type="protein sequence ID" value="JAI05592.1"/>
    <property type="molecule type" value="Transcribed_RNA"/>
</dbReference>
<accession>A0A0E9XT37</accession>